<organism evidence="1 2">
    <name type="scientific">Rhodococcus oxybenzonivorans</name>
    <dbReference type="NCBI Taxonomy" id="1990687"/>
    <lineage>
        <taxon>Bacteria</taxon>
        <taxon>Bacillati</taxon>
        <taxon>Actinomycetota</taxon>
        <taxon>Actinomycetes</taxon>
        <taxon>Mycobacteriales</taxon>
        <taxon>Nocardiaceae</taxon>
        <taxon>Rhodococcus</taxon>
    </lineage>
</organism>
<dbReference type="Proteomes" id="UP000245711">
    <property type="component" value="Chromosome"/>
</dbReference>
<dbReference type="AlphaFoldDB" id="A0A2S2C430"/>
<dbReference type="EMBL" id="CP021354">
    <property type="protein sequence ID" value="AWK75554.1"/>
    <property type="molecule type" value="Genomic_DNA"/>
</dbReference>
<gene>
    <name evidence="1" type="ORF">CBI38_14610</name>
</gene>
<keyword evidence="2" id="KW-1185">Reference proteome</keyword>
<reference evidence="1 2" key="1">
    <citation type="submission" date="2017-05" db="EMBL/GenBank/DDBJ databases">
        <title>Isolation of Rhodococcus sp. S2-17 biodegrading of BP-3.</title>
        <authorList>
            <person name="Lee Y."/>
            <person name="Kim K.H."/>
            <person name="Chun B.H."/>
            <person name="Jung H.S."/>
            <person name="Jeon C.O."/>
        </authorList>
    </citation>
    <scope>NUCLEOTIDE SEQUENCE [LARGE SCALE GENOMIC DNA]</scope>
    <source>
        <strain evidence="1 2">S2-17</strain>
    </source>
</reference>
<dbReference type="KEGG" id="roz:CBI38_14610"/>
<sequence length="143" mass="15018">MAEIGEFGKLRAAPGAPVELRVTAEFDQLPVIRAVAETLAVLADFGADEVADIKLAVDEIASELIGAVISDVDLTCSFVTSDSALAVTVAARIPAGNVPDRGAFGWRVVETVTDGVTVTESELDSAAPERQVAVEFVKHREPQ</sequence>
<name>A0A2S2C430_9NOCA</name>
<dbReference type="Gene3D" id="3.30.565.10">
    <property type="entry name" value="Histidine kinase-like ATPase, C-terminal domain"/>
    <property type="match status" value="1"/>
</dbReference>
<protein>
    <submittedName>
        <fullName evidence="1">Anti-sigma factor</fullName>
    </submittedName>
</protein>
<dbReference type="InterPro" id="IPR036890">
    <property type="entry name" value="HATPase_C_sf"/>
</dbReference>
<accession>A0A2S2C430</accession>
<evidence type="ECO:0000313" key="1">
    <source>
        <dbReference type="EMBL" id="AWK75554.1"/>
    </source>
</evidence>
<dbReference type="OrthoDB" id="3694612at2"/>
<dbReference type="RefSeq" id="WP_109329875.1">
    <property type="nucleotide sequence ID" value="NZ_CP021354.1"/>
</dbReference>
<evidence type="ECO:0000313" key="2">
    <source>
        <dbReference type="Proteomes" id="UP000245711"/>
    </source>
</evidence>
<proteinExistence type="predicted"/>